<comment type="caution">
    <text evidence="3">The sequence shown here is derived from an EMBL/GenBank/DDBJ whole genome shotgun (WGS) entry which is preliminary data.</text>
</comment>
<feature type="compositionally biased region" description="Basic and acidic residues" evidence="1">
    <location>
        <begin position="207"/>
        <end position="218"/>
    </location>
</feature>
<name>A0A6A4FVS2_9STRA</name>
<feature type="compositionally biased region" description="Basic and acidic residues" evidence="1">
    <location>
        <begin position="292"/>
        <end position="303"/>
    </location>
</feature>
<feature type="region of interest" description="Disordered" evidence="1">
    <location>
        <begin position="1"/>
        <end position="83"/>
    </location>
</feature>
<gene>
    <name evidence="3" type="ORF">PR003_g8291</name>
</gene>
<organism evidence="3 4">
    <name type="scientific">Phytophthora rubi</name>
    <dbReference type="NCBI Taxonomy" id="129364"/>
    <lineage>
        <taxon>Eukaryota</taxon>
        <taxon>Sar</taxon>
        <taxon>Stramenopiles</taxon>
        <taxon>Oomycota</taxon>
        <taxon>Peronosporomycetes</taxon>
        <taxon>Peronosporales</taxon>
        <taxon>Peronosporaceae</taxon>
        <taxon>Phytophthora</taxon>
    </lineage>
</organism>
<accession>A0A6A4FVS2</accession>
<protein>
    <recommendedName>
        <fullName evidence="2">Integrase zinc-binding domain-containing protein</fullName>
    </recommendedName>
</protein>
<dbReference type="InterPro" id="IPR041588">
    <property type="entry name" value="Integrase_H2C2"/>
</dbReference>
<evidence type="ECO:0000259" key="2">
    <source>
        <dbReference type="Pfam" id="PF17921"/>
    </source>
</evidence>
<dbReference type="Gene3D" id="1.10.340.70">
    <property type="match status" value="1"/>
</dbReference>
<evidence type="ECO:0000313" key="3">
    <source>
        <dbReference type="EMBL" id="KAE9344772.1"/>
    </source>
</evidence>
<feature type="compositionally biased region" description="Basic and acidic residues" evidence="1">
    <location>
        <begin position="246"/>
        <end position="259"/>
    </location>
</feature>
<dbReference type="AlphaFoldDB" id="A0A6A4FVS2"/>
<feature type="compositionally biased region" description="Acidic residues" evidence="1">
    <location>
        <begin position="70"/>
        <end position="83"/>
    </location>
</feature>
<feature type="compositionally biased region" description="Polar residues" evidence="1">
    <location>
        <begin position="143"/>
        <end position="162"/>
    </location>
</feature>
<reference evidence="3 4" key="1">
    <citation type="submission" date="2018-08" db="EMBL/GenBank/DDBJ databases">
        <title>Genomic investigation of the strawberry pathogen Phytophthora fragariae indicates pathogenicity is determined by transcriptional variation in three key races.</title>
        <authorList>
            <person name="Adams T.M."/>
            <person name="Armitage A.D."/>
            <person name="Sobczyk M.K."/>
            <person name="Bates H.J."/>
            <person name="Dunwell J.M."/>
            <person name="Nellist C.F."/>
            <person name="Harrison R.J."/>
        </authorList>
    </citation>
    <scope>NUCLEOTIDE SEQUENCE [LARGE SCALE GENOMIC DNA]</scope>
    <source>
        <strain evidence="3 4">SCRP333</strain>
    </source>
</reference>
<feature type="region of interest" description="Disordered" evidence="1">
    <location>
        <begin position="314"/>
        <end position="333"/>
    </location>
</feature>
<proteinExistence type="predicted"/>
<evidence type="ECO:0000313" key="4">
    <source>
        <dbReference type="Proteomes" id="UP000434957"/>
    </source>
</evidence>
<dbReference type="EMBL" id="QXFT01000409">
    <property type="protein sequence ID" value="KAE9344772.1"/>
    <property type="molecule type" value="Genomic_DNA"/>
</dbReference>
<keyword evidence="4" id="KW-1185">Reference proteome</keyword>
<dbReference type="Pfam" id="PF17921">
    <property type="entry name" value="Integrase_H2C2"/>
    <property type="match status" value="1"/>
</dbReference>
<feature type="region of interest" description="Disordered" evidence="1">
    <location>
        <begin position="103"/>
        <end position="303"/>
    </location>
</feature>
<feature type="domain" description="Integrase zinc-binding" evidence="2">
    <location>
        <begin position="393"/>
        <end position="449"/>
    </location>
</feature>
<feature type="compositionally biased region" description="Acidic residues" evidence="1">
    <location>
        <begin position="1"/>
        <end position="11"/>
    </location>
</feature>
<dbReference type="Proteomes" id="UP000434957">
    <property type="component" value="Unassembled WGS sequence"/>
</dbReference>
<feature type="compositionally biased region" description="Polar residues" evidence="1">
    <location>
        <begin position="29"/>
        <end position="58"/>
    </location>
</feature>
<feature type="compositionally biased region" description="Basic and acidic residues" evidence="1">
    <location>
        <begin position="116"/>
        <end position="138"/>
    </location>
</feature>
<sequence length="465" mass="51228">MADSDAVDEESPATPFSGVTGDLNPRTPVVQTPSQLPTRLSPRYTTPMSQRSSRQNTPAAPVIPPNVEQTIDEDDVDDIGDGVDAEETFPHWVEYLDGVFDDDEIGSPGQLQHVLHWHDEHDKHDEPNEHHERERGEADGFSYATTIENANETPQATRVTEQSDGDERSRFVRNGLHDGEDDATQVAQANEASDDAQVERVSGAVASRHEGRRGRSEPPPDETAGPTEPTVAKLMSDESASIPKMEALRRTPAESREVLCKTNDGAVATNDENGAGSPKGRKSRTTKTATGPRDEPDGEQRRVDPIHVGDEIETSMASEQGDGARATKVSSESVARRMGMQTLQLTDDDIAAAQLKSRLVQRLLQAGEHKGTKVERRHGLVLITTAGGRRVVPPPELWPVVFKECDNSVWVGHLRRPHTHARIEYVYWWPALLQDVKQWVRGCQECGKQAHVRSFLHFGASRAST</sequence>
<feature type="compositionally biased region" description="Basic and acidic residues" evidence="1">
    <location>
        <begin position="165"/>
        <end position="178"/>
    </location>
</feature>
<evidence type="ECO:0000256" key="1">
    <source>
        <dbReference type="SAM" id="MobiDB-lite"/>
    </source>
</evidence>